<organism evidence="6 7">
    <name type="scientific">Bianquea renquensis</name>
    <dbReference type="NCBI Taxonomy" id="2763661"/>
    <lineage>
        <taxon>Bacteria</taxon>
        <taxon>Bacillati</taxon>
        <taxon>Bacillota</taxon>
        <taxon>Clostridia</taxon>
        <taxon>Eubacteriales</taxon>
        <taxon>Bianqueaceae</taxon>
        <taxon>Bianquea</taxon>
    </lineage>
</organism>
<gene>
    <name evidence="6" type="ORF">H8730_14795</name>
</gene>
<dbReference type="InterPro" id="IPR014030">
    <property type="entry name" value="Ketoacyl_synth_N"/>
</dbReference>
<dbReference type="InterPro" id="IPR016039">
    <property type="entry name" value="Thiolase-like"/>
</dbReference>
<dbReference type="InterPro" id="IPR009081">
    <property type="entry name" value="PP-bd_ACP"/>
</dbReference>
<dbReference type="Proteomes" id="UP000657006">
    <property type="component" value="Unassembled WGS sequence"/>
</dbReference>
<feature type="domain" description="Carrier" evidence="4">
    <location>
        <begin position="1126"/>
        <end position="1200"/>
    </location>
</feature>
<dbReference type="GO" id="GO:0004315">
    <property type="term" value="F:3-oxoacyl-[acyl-carrier-protein] synthase activity"/>
    <property type="evidence" value="ECO:0007669"/>
    <property type="project" value="InterPro"/>
</dbReference>
<dbReference type="PROSITE" id="PS50075">
    <property type="entry name" value="CARRIER"/>
    <property type="match status" value="1"/>
</dbReference>
<dbReference type="PROSITE" id="PS52004">
    <property type="entry name" value="KS3_2"/>
    <property type="match status" value="1"/>
</dbReference>
<evidence type="ECO:0000313" key="7">
    <source>
        <dbReference type="Proteomes" id="UP000657006"/>
    </source>
</evidence>
<keyword evidence="7" id="KW-1185">Reference proteome</keyword>
<dbReference type="InterPro" id="IPR057326">
    <property type="entry name" value="KR_dom"/>
</dbReference>
<keyword evidence="1" id="KW-0596">Phosphopantetheine</keyword>
<keyword evidence="2" id="KW-0597">Phosphoprotein</keyword>
<sequence>MKTKLISLNRQPLTGSESQDIAIIGIGLRIPGSRTAEEFYANLMAGVDSVTEIPESRKKDILAYLCKTQQPLEDVRFGKAAYLDTITDFDYPFFGIAPKEAVSMDPSQRLFLEVAYEAIDDAGYADSLQGTNTGVYVAYNSQKGRDYEIFLTEMGFPINEVSFTGNLPPVIPGRLSYWMDLKGPSMIIDSACSSSLVAIMQAVGDLQMKRVDTAVVGGITINLLALDTNRKLGIESTDGLSRTFDELANGTGTGEGIVCIVLKPLSQALIDHDQVYAVIKGGAINQDGRSIGLSAPNPEAQKALLIEAWKNAGIRPQSLSFIEAHGTGTKMGDPIEIRGIRDAFEQYTDRKNFCAIGSVKTNIGHLDVTAGICGLVKAALSLRGKAVPPSLHFQYPNPDISFIDSPLFLLNSPLDLRHLPEPVLCGVSSFGFSGTNAHVVIEEFVSTVTTRESVGESADRPLYLLTVSSLSAEGLIQQKERYERYLQTHPGESIADICYTANQRRRHFAYRLAVCGSTAGELLTRMQSWRPDKAQHSDGVFYGKAVNRTSAPVDVMEIPFEPVLENAETLYALCQRYVQDLSFDAATFGRFFPERDQRVVSLPAYAFQPIRCWPDSQEKKKLNRPLIKSYCWIETDYQSAPGSPQSICLIGSDTQMASLSRVLASDGHVVHTLELQSNIFIADDEVQKQLRLARPDEIVFICPSYINQEGQTSYDKTYAEKIYAVAGRFLSLIHAVSVYAGKALLRFTVITKQAHLVTGREAYIDAQAAVIEGLHHGFSKEPHNILCSCIDTDETTSPAVLGALITQRDRSFFTAVRVDKVYARMLDYLKDEGVHSTASTFTKDGVYLLTGGFGGIGLEILRYLTQTHTGIRVALLTRHTDITQYPEDKATTIQRVLEDFQQAGNSCSVYQADVSNEEAVRRTLDQIRKQGYQIKGVLHAAGTIQIASMDKLDADALYKTAKAKINGLLWLDRYTTADSLDFFLTFGSAVTVFGMEGYGSYMAANAFMSAYAANKSLSGKSMVCVDWTGWSTGMGQAGEEREGLFATLTPRDALADFDILLKCALPSVFVGRFQKVAAPFVDYLLSQLPVRLSGDVAGELYSAEIPDYPPQSAKNASGLLLGHSDNTYTKTETMLAGFMCQALGVDTVNIDDDFFDLGGNSLIALQIEMCLAEEGVKIDHADLYAYPTIGELAAYIDSQNFSTGAIPEEKGV</sequence>
<dbReference type="SMART" id="SM00822">
    <property type="entry name" value="PKS_KR"/>
    <property type="match status" value="1"/>
</dbReference>
<keyword evidence="3" id="KW-0808">Transferase</keyword>
<dbReference type="InterPro" id="IPR013968">
    <property type="entry name" value="PKS_KR"/>
</dbReference>
<dbReference type="EMBL" id="JACRSQ010000032">
    <property type="protein sequence ID" value="MBC8544814.1"/>
    <property type="molecule type" value="Genomic_DNA"/>
</dbReference>
<evidence type="ECO:0000256" key="2">
    <source>
        <dbReference type="ARBA" id="ARBA00022553"/>
    </source>
</evidence>
<evidence type="ECO:0000256" key="1">
    <source>
        <dbReference type="ARBA" id="ARBA00022450"/>
    </source>
</evidence>
<dbReference type="PROSITE" id="PS00606">
    <property type="entry name" value="KS3_1"/>
    <property type="match status" value="1"/>
</dbReference>
<dbReference type="Pfam" id="PF08659">
    <property type="entry name" value="KR"/>
    <property type="match status" value="1"/>
</dbReference>
<dbReference type="InterPro" id="IPR050091">
    <property type="entry name" value="PKS_NRPS_Biosynth_Enz"/>
</dbReference>
<dbReference type="InterPro" id="IPR036736">
    <property type="entry name" value="ACP-like_sf"/>
</dbReference>
<dbReference type="Pfam" id="PF00550">
    <property type="entry name" value="PP-binding"/>
    <property type="match status" value="1"/>
</dbReference>
<dbReference type="PANTHER" id="PTHR43775">
    <property type="entry name" value="FATTY ACID SYNTHASE"/>
    <property type="match status" value="1"/>
</dbReference>
<dbReference type="Pfam" id="PF22621">
    <property type="entry name" value="CurL-like_PKS_C"/>
    <property type="match status" value="1"/>
</dbReference>
<dbReference type="Pfam" id="PF00109">
    <property type="entry name" value="ketoacyl-synt"/>
    <property type="match status" value="1"/>
</dbReference>
<dbReference type="SUPFAM" id="SSF51735">
    <property type="entry name" value="NAD(P)-binding Rossmann-fold domains"/>
    <property type="match status" value="2"/>
</dbReference>
<reference evidence="6" key="1">
    <citation type="submission" date="2020-08" db="EMBL/GenBank/DDBJ databases">
        <title>Genome public.</title>
        <authorList>
            <person name="Liu C."/>
            <person name="Sun Q."/>
        </authorList>
    </citation>
    <scope>NUCLEOTIDE SEQUENCE</scope>
    <source>
        <strain evidence="6">NSJ-32</strain>
    </source>
</reference>
<dbReference type="SUPFAM" id="SSF47336">
    <property type="entry name" value="ACP-like"/>
    <property type="match status" value="1"/>
</dbReference>
<dbReference type="SUPFAM" id="SSF53901">
    <property type="entry name" value="Thiolase-like"/>
    <property type="match status" value="1"/>
</dbReference>
<evidence type="ECO:0000259" key="5">
    <source>
        <dbReference type="PROSITE" id="PS52004"/>
    </source>
</evidence>
<dbReference type="InterPro" id="IPR014031">
    <property type="entry name" value="Ketoacyl_synth_C"/>
</dbReference>
<dbReference type="Gene3D" id="1.10.1240.100">
    <property type="match status" value="1"/>
</dbReference>
<evidence type="ECO:0000256" key="3">
    <source>
        <dbReference type="ARBA" id="ARBA00022679"/>
    </source>
</evidence>
<comment type="caution">
    <text evidence="6">The sequence shown here is derived from an EMBL/GenBank/DDBJ whole genome shotgun (WGS) entry which is preliminary data.</text>
</comment>
<dbReference type="RefSeq" id="WP_177714091.1">
    <property type="nucleotide sequence ID" value="NZ_JACRSQ010000032.1"/>
</dbReference>
<dbReference type="InterPro" id="IPR020841">
    <property type="entry name" value="PKS_Beta-ketoAc_synthase_dom"/>
</dbReference>
<dbReference type="Gene3D" id="3.40.47.10">
    <property type="match status" value="1"/>
</dbReference>
<dbReference type="InterPro" id="IPR036291">
    <property type="entry name" value="NAD(P)-bd_dom_sf"/>
</dbReference>
<dbReference type="CDD" id="cd00833">
    <property type="entry name" value="PKS"/>
    <property type="match status" value="1"/>
</dbReference>
<evidence type="ECO:0000313" key="6">
    <source>
        <dbReference type="EMBL" id="MBC8544814.1"/>
    </source>
</evidence>
<dbReference type="Gene3D" id="1.10.1200.10">
    <property type="entry name" value="ACP-like"/>
    <property type="match status" value="1"/>
</dbReference>
<accession>A0A926DWP1</accession>
<dbReference type="Pfam" id="PF02801">
    <property type="entry name" value="Ketoacyl-synt_C"/>
    <property type="match status" value="1"/>
</dbReference>
<dbReference type="GO" id="GO:0004312">
    <property type="term" value="F:fatty acid synthase activity"/>
    <property type="evidence" value="ECO:0007669"/>
    <property type="project" value="TreeGrafter"/>
</dbReference>
<dbReference type="InterPro" id="IPR018201">
    <property type="entry name" value="Ketoacyl_synth_AS"/>
</dbReference>
<name>A0A926DWP1_9FIRM</name>
<feature type="domain" description="Ketosynthase family 3 (KS3)" evidence="5">
    <location>
        <begin position="18"/>
        <end position="443"/>
    </location>
</feature>
<dbReference type="PANTHER" id="PTHR43775:SF37">
    <property type="entry name" value="SI:DKEY-61P9.11"/>
    <property type="match status" value="1"/>
</dbReference>
<dbReference type="SMART" id="SM00825">
    <property type="entry name" value="PKS_KS"/>
    <property type="match status" value="1"/>
</dbReference>
<protein>
    <submittedName>
        <fullName evidence="6">SDR family NAD(P)-dependent oxidoreductase</fullName>
    </submittedName>
</protein>
<dbReference type="GO" id="GO:0006633">
    <property type="term" value="P:fatty acid biosynthetic process"/>
    <property type="evidence" value="ECO:0007669"/>
    <property type="project" value="InterPro"/>
</dbReference>
<dbReference type="AlphaFoldDB" id="A0A926DWP1"/>
<evidence type="ECO:0000259" key="4">
    <source>
        <dbReference type="PROSITE" id="PS50075"/>
    </source>
</evidence>
<dbReference type="Gene3D" id="3.40.50.720">
    <property type="entry name" value="NAD(P)-binding Rossmann-like Domain"/>
    <property type="match status" value="1"/>
</dbReference>
<proteinExistence type="predicted"/>